<sequence length="426" mass="46688">MKKKMNITSKIFIGLISGIIAGLIVYQLKGNTFVDNYIIGFFFYLVGTVFINSIKMVVVPLVFVSLTIGVTSVSNAKKLGRIGVKTIAFYLITTAIAVAISIVLSSYMQPGSGFELSSNSVYEAKEVPKLIEVIINIIQINPINWLAKGKIIQIIVLSFFLGIAITFLGDKAIKVKEGFEALNKVILKLVMIIMKFAPYGVFAWVGKIFFEFGYGAMLPLLKYMGCVLLALIIHVIITYQGLLFVFTRLNPFRFFKNFVPAMMVAFSTVSSLSTLPITMEIAEERFGVSKSVASFTLPLGAKINMDGTAIMQGVATVFLAQAYGLPLGIDDFLTVIFLIIILTATIASIGRADIPGVGVIMLSMILTEINIPVEGIVIIMGIDRILDMCRTVINITGDVVCTLIISKQEGKLNQELYNAKYQKIKT</sequence>
<dbReference type="GO" id="GO:0005886">
    <property type="term" value="C:plasma membrane"/>
    <property type="evidence" value="ECO:0007669"/>
    <property type="project" value="UniProtKB-SubCell"/>
</dbReference>
<evidence type="ECO:0000256" key="7">
    <source>
        <dbReference type="SAM" id="Phobius"/>
    </source>
</evidence>
<comment type="subcellular location">
    <subcellularLocation>
        <location evidence="1">Cell membrane</location>
        <topology evidence="1">Multi-pass membrane protein</topology>
    </subcellularLocation>
</comment>
<feature type="transmembrane region" description="Helical" evidence="7">
    <location>
        <begin position="299"/>
        <end position="320"/>
    </location>
</feature>
<dbReference type="PANTHER" id="PTHR42865">
    <property type="entry name" value="PROTON/GLUTAMATE-ASPARTATE SYMPORTER"/>
    <property type="match status" value="1"/>
</dbReference>
<name>A0A1T5IIX2_9FIRM</name>
<dbReference type="GO" id="GO:0015293">
    <property type="term" value="F:symporter activity"/>
    <property type="evidence" value="ECO:0007669"/>
    <property type="project" value="UniProtKB-KW"/>
</dbReference>
<feature type="transmembrane region" description="Helical" evidence="7">
    <location>
        <begin position="87"/>
        <end position="108"/>
    </location>
</feature>
<dbReference type="PRINTS" id="PR00173">
    <property type="entry name" value="EDTRNSPORT"/>
</dbReference>
<dbReference type="RefSeq" id="WP_079488996.1">
    <property type="nucleotide sequence ID" value="NZ_FUZT01000001.1"/>
</dbReference>
<feature type="transmembrane region" description="Helical" evidence="7">
    <location>
        <begin position="41"/>
        <end position="66"/>
    </location>
</feature>
<keyword evidence="3" id="KW-1003">Cell membrane</keyword>
<keyword evidence="6 7" id="KW-0472">Membrane</keyword>
<keyword evidence="4 7" id="KW-0812">Transmembrane</keyword>
<feature type="transmembrane region" description="Helical" evidence="7">
    <location>
        <begin position="356"/>
        <end position="380"/>
    </location>
</feature>
<evidence type="ECO:0000313" key="8">
    <source>
        <dbReference type="EMBL" id="SKC39069.1"/>
    </source>
</evidence>
<gene>
    <name evidence="8" type="ORF">SAMN02194393_00433</name>
</gene>
<evidence type="ECO:0000256" key="5">
    <source>
        <dbReference type="ARBA" id="ARBA00022989"/>
    </source>
</evidence>
<dbReference type="Pfam" id="PF00375">
    <property type="entry name" value="SDF"/>
    <property type="match status" value="1"/>
</dbReference>
<dbReference type="EMBL" id="FUZT01000001">
    <property type="protein sequence ID" value="SKC39069.1"/>
    <property type="molecule type" value="Genomic_DNA"/>
</dbReference>
<dbReference type="Gene3D" id="1.10.3860.10">
    <property type="entry name" value="Sodium:dicarboxylate symporter"/>
    <property type="match status" value="1"/>
</dbReference>
<dbReference type="GO" id="GO:0006835">
    <property type="term" value="P:dicarboxylic acid transport"/>
    <property type="evidence" value="ECO:0007669"/>
    <property type="project" value="TreeGrafter"/>
</dbReference>
<organism evidence="8 9">
    <name type="scientific">Maledivibacter halophilus</name>
    <dbReference type="NCBI Taxonomy" id="36842"/>
    <lineage>
        <taxon>Bacteria</taxon>
        <taxon>Bacillati</taxon>
        <taxon>Bacillota</taxon>
        <taxon>Clostridia</taxon>
        <taxon>Peptostreptococcales</taxon>
        <taxon>Caminicellaceae</taxon>
        <taxon>Maledivibacter</taxon>
    </lineage>
</organism>
<feature type="transmembrane region" description="Helical" evidence="7">
    <location>
        <begin position="258"/>
        <end position="279"/>
    </location>
</feature>
<evidence type="ECO:0000313" key="9">
    <source>
        <dbReference type="Proteomes" id="UP000190285"/>
    </source>
</evidence>
<proteinExistence type="predicted"/>
<dbReference type="InterPro" id="IPR036458">
    <property type="entry name" value="Na:dicarbo_symporter_sf"/>
</dbReference>
<evidence type="ECO:0000256" key="6">
    <source>
        <dbReference type="ARBA" id="ARBA00023136"/>
    </source>
</evidence>
<dbReference type="Proteomes" id="UP000190285">
    <property type="component" value="Unassembled WGS sequence"/>
</dbReference>
<feature type="transmembrane region" description="Helical" evidence="7">
    <location>
        <begin position="151"/>
        <end position="168"/>
    </location>
</feature>
<keyword evidence="5 7" id="KW-1133">Transmembrane helix</keyword>
<feature type="transmembrane region" description="Helical" evidence="7">
    <location>
        <begin position="12"/>
        <end position="29"/>
    </location>
</feature>
<dbReference type="InterPro" id="IPR001991">
    <property type="entry name" value="Na-dicarboxylate_symporter"/>
</dbReference>
<evidence type="ECO:0000256" key="1">
    <source>
        <dbReference type="ARBA" id="ARBA00004651"/>
    </source>
</evidence>
<dbReference type="PANTHER" id="PTHR42865:SF7">
    <property type="entry name" value="PROTON_GLUTAMATE-ASPARTATE SYMPORTER"/>
    <property type="match status" value="1"/>
</dbReference>
<dbReference type="OrthoDB" id="9768885at2"/>
<protein>
    <submittedName>
        <fullName evidence="8">Na+/H+-dicarboxylate symporter</fullName>
    </submittedName>
</protein>
<keyword evidence="2" id="KW-0813">Transport</keyword>
<reference evidence="8 9" key="1">
    <citation type="submission" date="2017-02" db="EMBL/GenBank/DDBJ databases">
        <authorList>
            <person name="Peterson S.W."/>
        </authorList>
    </citation>
    <scope>NUCLEOTIDE SEQUENCE [LARGE SCALE GENOMIC DNA]</scope>
    <source>
        <strain evidence="8 9">M1</strain>
    </source>
</reference>
<evidence type="ECO:0000256" key="2">
    <source>
        <dbReference type="ARBA" id="ARBA00022448"/>
    </source>
</evidence>
<evidence type="ECO:0000256" key="3">
    <source>
        <dbReference type="ARBA" id="ARBA00022475"/>
    </source>
</evidence>
<accession>A0A1T5IIX2</accession>
<dbReference type="SUPFAM" id="SSF118215">
    <property type="entry name" value="Proton glutamate symport protein"/>
    <property type="match status" value="1"/>
</dbReference>
<evidence type="ECO:0000256" key="4">
    <source>
        <dbReference type="ARBA" id="ARBA00022692"/>
    </source>
</evidence>
<dbReference type="STRING" id="36842.SAMN02194393_00433"/>
<dbReference type="AlphaFoldDB" id="A0A1T5IIX2"/>
<feature type="transmembrane region" description="Helical" evidence="7">
    <location>
        <begin position="189"/>
        <end position="210"/>
    </location>
</feature>
<feature type="transmembrane region" description="Helical" evidence="7">
    <location>
        <begin position="332"/>
        <end position="350"/>
    </location>
</feature>
<keyword evidence="9" id="KW-1185">Reference proteome</keyword>
<feature type="transmembrane region" description="Helical" evidence="7">
    <location>
        <begin position="222"/>
        <end position="246"/>
    </location>
</feature>